<dbReference type="OrthoDB" id="1738954at2759"/>
<accession>A0A9Q1IK64</accession>
<feature type="compositionally biased region" description="Polar residues" evidence="1">
    <location>
        <begin position="55"/>
        <end position="90"/>
    </location>
</feature>
<organism evidence="2 3">
    <name type="scientific">Synaphobranchus kaupii</name>
    <name type="common">Kaup's arrowtooth eel</name>
    <dbReference type="NCBI Taxonomy" id="118154"/>
    <lineage>
        <taxon>Eukaryota</taxon>
        <taxon>Metazoa</taxon>
        <taxon>Chordata</taxon>
        <taxon>Craniata</taxon>
        <taxon>Vertebrata</taxon>
        <taxon>Euteleostomi</taxon>
        <taxon>Actinopterygii</taxon>
        <taxon>Neopterygii</taxon>
        <taxon>Teleostei</taxon>
        <taxon>Anguilliformes</taxon>
        <taxon>Synaphobranchidae</taxon>
        <taxon>Synaphobranchus</taxon>
    </lineage>
</organism>
<protein>
    <submittedName>
        <fullName evidence="2">Uncharacterized protein</fullName>
    </submittedName>
</protein>
<feature type="region of interest" description="Disordered" evidence="1">
    <location>
        <begin position="51"/>
        <end position="118"/>
    </location>
</feature>
<feature type="compositionally biased region" description="Basic and acidic residues" evidence="1">
    <location>
        <begin position="109"/>
        <end position="118"/>
    </location>
</feature>
<gene>
    <name evidence="2" type="ORF">SKAU_G00325140</name>
</gene>
<comment type="caution">
    <text evidence="2">The sequence shown here is derived from an EMBL/GenBank/DDBJ whole genome shotgun (WGS) entry which is preliminary data.</text>
</comment>
<keyword evidence="3" id="KW-1185">Reference proteome</keyword>
<name>A0A9Q1IK64_SYNKA</name>
<evidence type="ECO:0000313" key="3">
    <source>
        <dbReference type="Proteomes" id="UP001152622"/>
    </source>
</evidence>
<proteinExistence type="predicted"/>
<dbReference type="AlphaFoldDB" id="A0A9Q1IK64"/>
<evidence type="ECO:0000313" key="2">
    <source>
        <dbReference type="EMBL" id="KAJ8342586.1"/>
    </source>
</evidence>
<reference evidence="2" key="1">
    <citation type="journal article" date="2023" name="Science">
        <title>Genome structures resolve the early diversification of teleost fishes.</title>
        <authorList>
            <person name="Parey E."/>
            <person name="Louis A."/>
            <person name="Montfort J."/>
            <person name="Bouchez O."/>
            <person name="Roques C."/>
            <person name="Iampietro C."/>
            <person name="Lluch J."/>
            <person name="Castinel A."/>
            <person name="Donnadieu C."/>
            <person name="Desvignes T."/>
            <person name="Floi Bucao C."/>
            <person name="Jouanno E."/>
            <person name="Wen M."/>
            <person name="Mejri S."/>
            <person name="Dirks R."/>
            <person name="Jansen H."/>
            <person name="Henkel C."/>
            <person name="Chen W.J."/>
            <person name="Zahm M."/>
            <person name="Cabau C."/>
            <person name="Klopp C."/>
            <person name="Thompson A.W."/>
            <person name="Robinson-Rechavi M."/>
            <person name="Braasch I."/>
            <person name="Lecointre G."/>
            <person name="Bobe J."/>
            <person name="Postlethwait J.H."/>
            <person name="Berthelot C."/>
            <person name="Roest Crollius H."/>
            <person name="Guiguen Y."/>
        </authorList>
    </citation>
    <scope>NUCLEOTIDE SEQUENCE</scope>
    <source>
        <strain evidence="2">WJC10195</strain>
    </source>
</reference>
<sequence>MGTLGFPLFCAKRISSETTTSSSRAGPEKFRYQDDFLLDDSECRVLKSTPYGKISIQSRGSPKSAGTSRRSKSPVSASPVNGTPGSQLSTPGSVNSPCPSPSSPRNLTRCKEKDRVFL</sequence>
<evidence type="ECO:0000256" key="1">
    <source>
        <dbReference type="SAM" id="MobiDB-lite"/>
    </source>
</evidence>
<dbReference type="EMBL" id="JAINUF010000014">
    <property type="protein sequence ID" value="KAJ8342586.1"/>
    <property type="molecule type" value="Genomic_DNA"/>
</dbReference>
<dbReference type="Proteomes" id="UP001152622">
    <property type="component" value="Chromosome 14"/>
</dbReference>